<evidence type="ECO:0000313" key="7">
    <source>
        <dbReference type="EMBL" id="VDM41383.1"/>
    </source>
</evidence>
<name>A0A183UNJ2_TOXCA</name>
<feature type="domain" description="Proteasome adapter and scaffold protein ECM29 HEAT-repeat" evidence="6">
    <location>
        <begin position="1238"/>
        <end position="1397"/>
    </location>
</feature>
<reference evidence="7 8" key="2">
    <citation type="submission" date="2018-11" db="EMBL/GenBank/DDBJ databases">
        <authorList>
            <consortium name="Pathogen Informatics"/>
        </authorList>
    </citation>
    <scope>NUCLEOTIDE SEQUENCE [LARGE SCALE GENOMIC DNA]</scope>
</reference>
<dbReference type="InterPro" id="IPR024372">
    <property type="entry name" value="Ecm29_N"/>
</dbReference>
<evidence type="ECO:0000256" key="4">
    <source>
        <dbReference type="ARBA" id="ARBA00022942"/>
    </source>
</evidence>
<dbReference type="GO" id="GO:0000502">
    <property type="term" value="C:proteasome complex"/>
    <property type="evidence" value="ECO:0007669"/>
    <property type="project" value="UniProtKB-KW"/>
</dbReference>
<dbReference type="GO" id="GO:0005634">
    <property type="term" value="C:nucleus"/>
    <property type="evidence" value="ECO:0007669"/>
    <property type="project" value="TreeGrafter"/>
</dbReference>
<keyword evidence="4" id="KW-0647">Proteasome</keyword>
<evidence type="ECO:0000259" key="6">
    <source>
        <dbReference type="Pfam" id="PF24492"/>
    </source>
</evidence>
<dbReference type="Proteomes" id="UP000050794">
    <property type="component" value="Unassembled WGS sequence"/>
</dbReference>
<accession>A0A183UNJ2</accession>
<comment type="subcellular location">
    <subcellularLocation>
        <location evidence="1">Cytoplasm</location>
    </subcellularLocation>
</comment>
<dbReference type="WBParaSite" id="TCNE_0001006201-mRNA-1">
    <property type="protein sequence ID" value="TCNE_0001006201-mRNA-1"/>
    <property type="gene ID" value="TCNE_0001006201"/>
</dbReference>
<keyword evidence="2" id="KW-0963">Cytoplasm</keyword>
<dbReference type="EMBL" id="UYWY01020374">
    <property type="protein sequence ID" value="VDM41383.1"/>
    <property type="molecule type" value="Genomic_DNA"/>
</dbReference>
<evidence type="ECO:0000256" key="1">
    <source>
        <dbReference type="ARBA" id="ARBA00004496"/>
    </source>
</evidence>
<feature type="domain" description="Proteasome component Ecm29 N-terminal" evidence="5">
    <location>
        <begin position="14"/>
        <end position="504"/>
    </location>
</feature>
<dbReference type="GO" id="GO:0060090">
    <property type="term" value="F:molecular adaptor activity"/>
    <property type="evidence" value="ECO:0007669"/>
    <property type="project" value="InterPro"/>
</dbReference>
<evidence type="ECO:0000313" key="9">
    <source>
        <dbReference type="WBParaSite" id="TCNE_0001006201-mRNA-1"/>
    </source>
</evidence>
<gene>
    <name evidence="7" type="ORF">TCNE_LOCUS10062</name>
</gene>
<dbReference type="Pfam" id="PF13001">
    <property type="entry name" value="ECM29_N"/>
    <property type="match status" value="1"/>
</dbReference>
<evidence type="ECO:0000259" key="5">
    <source>
        <dbReference type="Pfam" id="PF13001"/>
    </source>
</evidence>
<keyword evidence="8" id="KW-1185">Reference proteome</keyword>
<dbReference type="GO" id="GO:0005737">
    <property type="term" value="C:cytoplasm"/>
    <property type="evidence" value="ECO:0007669"/>
    <property type="project" value="UniProtKB-SubCell"/>
</dbReference>
<dbReference type="PANTHER" id="PTHR23346:SF19">
    <property type="entry name" value="PROTEASOME ADAPTER AND SCAFFOLD PROTEIN ECM29"/>
    <property type="match status" value="1"/>
</dbReference>
<dbReference type="InterPro" id="IPR016024">
    <property type="entry name" value="ARM-type_fold"/>
</dbReference>
<evidence type="ECO:0000256" key="2">
    <source>
        <dbReference type="ARBA" id="ARBA00022490"/>
    </source>
</evidence>
<protein>
    <submittedName>
        <fullName evidence="9">Proteasome-associated protein ECM29 homolog</fullName>
    </submittedName>
</protein>
<organism evidence="8 9">
    <name type="scientific">Toxocara canis</name>
    <name type="common">Canine roundworm</name>
    <dbReference type="NCBI Taxonomy" id="6265"/>
    <lineage>
        <taxon>Eukaryota</taxon>
        <taxon>Metazoa</taxon>
        <taxon>Ecdysozoa</taxon>
        <taxon>Nematoda</taxon>
        <taxon>Chromadorea</taxon>
        <taxon>Rhabditida</taxon>
        <taxon>Spirurina</taxon>
        <taxon>Ascaridomorpha</taxon>
        <taxon>Ascaridoidea</taxon>
        <taxon>Toxocaridae</taxon>
        <taxon>Toxocara</taxon>
    </lineage>
</organism>
<dbReference type="InterPro" id="IPR055443">
    <property type="entry name" value="HEAT_ECM29"/>
</dbReference>
<proteinExistence type="predicted"/>
<dbReference type="SUPFAM" id="SSF48371">
    <property type="entry name" value="ARM repeat"/>
    <property type="match status" value="2"/>
</dbReference>
<dbReference type="GO" id="GO:0036503">
    <property type="term" value="P:ERAD pathway"/>
    <property type="evidence" value="ECO:0007669"/>
    <property type="project" value="TreeGrafter"/>
</dbReference>
<dbReference type="Pfam" id="PF24492">
    <property type="entry name" value="HEAT_ECM29"/>
    <property type="match status" value="1"/>
</dbReference>
<dbReference type="PANTHER" id="PTHR23346">
    <property type="entry name" value="TRANSLATIONAL ACTIVATOR GCN1-RELATED"/>
    <property type="match status" value="1"/>
</dbReference>
<dbReference type="Gene3D" id="1.25.10.10">
    <property type="entry name" value="Leucine-rich Repeat Variant"/>
    <property type="match status" value="3"/>
</dbReference>
<sequence>MTDGCTDAEACLQLERLFLRLASINDDPKLEQYAHGSLMQIICTISSGGPTVHSKGMELLSHLNRRIKGNTNITLPFDDLAVFLGTNCSQRNAIATNFAMVYLKMAVRRLNEDDHSRALPLLLKALNANIDDNNIVHQLLLLTTGGWVRLSQMNFEKWPNLEQLSDTRIRAFILQYFTDILAFPYPSGKLEASVALVEAHQMYSLSCISVNTYLRIAKDLFLSTSFSVTTVKVAVLKVLSSAHFKDVDILPLLPLALASGCNEVEFAADAAMKKVDVGEALKEKQVVDKLFSFYLGSASKDTPKEDQVPHASVRLKLRIMPLLIRSSIAPTIFPLNVKVAFDGLFGGVDVPHSQKLQQLAAEFLLLLVKNCPPNFMPTFGPIIFSSLRKLIDNCEYTNVVALGYQCFGIIGRNVPKLITKDMALVQETFDAIPKAPDDVSASIIDCLVTWLPTFCALNDAASAGVLQTLISSYIQHDSPKCRLVALKYVEALVKSPALEFRWMLCQACGDARDEIRREACRLLELSVSQKQFMPAFEDMTEYLHKKLKLDNEAAKVVETGPDGVKKKKEMFPDEVFQIVAEYVFACACVSSGHAAILRPEKDESSTQLFPDIYAFLTGVLERRPEAISAFLDIVLQAIEVNPLIHLLDIAIILLNCNGGKIKESSRERVVGVLRQYLNSSARASICSSVANMFVVALSESERNTLLSENLAALENNPNVLPSAGWICAYVTCIRSDSMNARRIDDVQKRLVAVMKANSAQPNALLESSCAALCESLRRSPIALGTTCAVELYNLRSDEWFTTVAEQMGKLAKSRKDTVTTRLKEAAAGCLGFLSSLNLQLALYEKIISELFSIGEGSPQPELQFTVGDALFDAAFGEQSPSRRNTFAESEKTFLDAFGEERRDVVERRLSSLLDVIMGAKLIHTNRHLRQSALIWLFVLTKRGAAADLIVIAQRLSQIQLAFINALAESNDFSQDVASKGLGVVFELGNETQKKAMMNELVNALSSGRRMVTSITADTPVFESGEMGKAPGGENLTTYQELCSLATDLNQPELMYRFMQLANHNALWNSKKGAAFGFNVVLQQARTDLEPFLAQIVPKLFRYRYDPDLRVQQSMRTIWHTLTSSKKNVVEDCLALSDLLSTNCTTNMHERFGELFGILFRVQDDVKESVRLAANRALSSLIKVSIRECSSDRGEKATRLIGALLPALIEKGMRSVVKANRMFSLKAVMDLSKEAGAALQPHLVAVVPCLLESLSETEPTVLSYLAARSESEELEALDTARTSAARISPMMQTLHDVIPLISEQVLSDLAPRLCELLRASVGLTTRTGACQFVINVCLRRQQILLGSRHVCDKLMQALFSGLRDRNPTVRKQFASAISYLLKFCSDGQTETLLKFVREKLEGDQEEDKTTALHVLRSLAANNNEFLSSCATSLIPHVFLATCQQVEKGDEAAKKKQEMWDELWSEMITETSSTIRLHRKEMMELAVCTLKENPVWAMKAQAAIMLAKIVDAVAEDIEPSDADEIYSTLISVLTGRLWDGKVKVIQAVTVLLQSAGEKLAAEWSKSSTIEQKFAPIWKECKKKDRTYSAEAIICASVFCEKMHDVTDATELFALIKHIIAVGGQQSSDSEDSEGDKANNIGKVAARNAHIVRVVSALPRTLLAFDFEEMTKGVEVICGVLESSTVYWKVKQALVVELPHLLERWRFEGVFDMSTQFMAVACLLLDNANQRRSFAQQCCVVLERITEGALSGRWRLVTTTISDLTSKLMNSEVVDSSLTFGPLLRRLVE</sequence>
<reference evidence="9" key="1">
    <citation type="submission" date="2016-06" db="UniProtKB">
        <authorList>
            <consortium name="WormBaseParasite"/>
        </authorList>
    </citation>
    <scope>IDENTIFICATION</scope>
</reference>
<evidence type="ECO:0000313" key="8">
    <source>
        <dbReference type="Proteomes" id="UP000050794"/>
    </source>
</evidence>
<dbReference type="InterPro" id="IPR011989">
    <property type="entry name" value="ARM-like"/>
</dbReference>
<keyword evidence="3" id="KW-0677">Repeat</keyword>
<evidence type="ECO:0000256" key="3">
    <source>
        <dbReference type="ARBA" id="ARBA00022737"/>
    </source>
</evidence>
<dbReference type="GO" id="GO:0043248">
    <property type="term" value="P:proteasome assembly"/>
    <property type="evidence" value="ECO:0007669"/>
    <property type="project" value="InterPro"/>
</dbReference>